<dbReference type="PANTHER" id="PTHR43581">
    <property type="entry name" value="ATP/GTP PHOSPHATASE"/>
    <property type="match status" value="1"/>
</dbReference>
<dbReference type="InterPro" id="IPR051396">
    <property type="entry name" value="Bact_Antivir_Def_Nuclease"/>
</dbReference>
<protein>
    <submittedName>
        <fullName evidence="2">AAA family ATPase</fullName>
    </submittedName>
</protein>
<dbReference type="RefSeq" id="WP_214346193.1">
    <property type="nucleotide sequence ID" value="NZ_JAHBOH010000001.1"/>
</dbReference>
<reference evidence="2 3" key="1">
    <citation type="submission" date="2021-05" db="EMBL/GenBank/DDBJ databases">
        <title>Description of Cellulomonas sp. DKR-3 sp. nov.</title>
        <authorList>
            <person name="Dahal R.H."/>
            <person name="Chaudhary D.K."/>
        </authorList>
    </citation>
    <scope>NUCLEOTIDE SEQUENCE [LARGE SCALE GENOMIC DNA]</scope>
    <source>
        <strain evidence="2 3">DKR-3</strain>
    </source>
</reference>
<comment type="caution">
    <text evidence="2">The sequence shown here is derived from an EMBL/GenBank/DDBJ whole genome shotgun (WGS) entry which is preliminary data.</text>
</comment>
<dbReference type="Gene3D" id="3.40.50.300">
    <property type="entry name" value="P-loop containing nucleotide triphosphate hydrolases"/>
    <property type="match status" value="2"/>
</dbReference>
<dbReference type="Proteomes" id="UP000722125">
    <property type="component" value="Unassembled WGS sequence"/>
</dbReference>
<dbReference type="SUPFAM" id="SSF52540">
    <property type="entry name" value="P-loop containing nucleoside triphosphate hydrolases"/>
    <property type="match status" value="2"/>
</dbReference>
<name>A0ABS5TVK1_9CELL</name>
<dbReference type="PANTHER" id="PTHR43581:SF4">
    <property type="entry name" value="ATP_GTP PHOSPHATASE"/>
    <property type="match status" value="1"/>
</dbReference>
<sequence length="650" mass="69943">MHLSRLRVRGLRGAADGELELALPGRFAVLVGANSAGKTTLGDAIYLGHRQKFPHLPRLSAAALGAGERDIEVEYSFAGPGAAEGPLGRQLQTQSGRNAPGTVAASWSKTLRRDLGSISTQTLVASDVEDKTLLVYLPAWRNPLDELARRESRVLVELLRAQQQNRGRGRDLSGLRGRASGLLEALATDGLLQGLEERVGHHLRSLSAGVSRNWPYVGGQVVDDRYLARVLELMLATVEGRENALPLDVVGLGYVNLLHIAVTLAAIPDATKAAAASAAAGAFAGLTGNAGTGPGGELLPEPPAHDFDDLDRVLQQAAAERESAEDSFFPNGPFHVTVLIEEPEAHLHPQLQHSLVRYLRRQVQERPELQVILSSHATDIITSCDPEEVVVVRRDKSGSRVTRPVADIPITNREEVLRMTRLHLDASRSAAIFADRLMLVEGITEAAIARELGWVWAGADNDRQAFIDALSIIPMGTKVGPWAPRLLATRDHELCTRLVVLRDSDLEFAATPSPPSWASEFDPDVVRFETSHPTLEPQLTVGNEAMVAAALEDIEVTPPDPVTPEAVNELFRSAKKRGEQTLPAGPAARRKAEFALAVAGRIRAARSTGGTAVTVPDPLRAAFDFLYADPAATFPQPTDDQLDPDDLGAS</sequence>
<dbReference type="Pfam" id="PF13175">
    <property type="entry name" value="AAA_15"/>
    <property type="match status" value="1"/>
</dbReference>
<organism evidence="2 3">
    <name type="scientific">Cellulomonas fulva</name>
    <dbReference type="NCBI Taxonomy" id="2835530"/>
    <lineage>
        <taxon>Bacteria</taxon>
        <taxon>Bacillati</taxon>
        <taxon>Actinomycetota</taxon>
        <taxon>Actinomycetes</taxon>
        <taxon>Micrococcales</taxon>
        <taxon>Cellulomonadaceae</taxon>
        <taxon>Cellulomonas</taxon>
    </lineage>
</organism>
<evidence type="ECO:0000259" key="1">
    <source>
        <dbReference type="Pfam" id="PF13175"/>
    </source>
</evidence>
<keyword evidence="3" id="KW-1185">Reference proteome</keyword>
<evidence type="ECO:0000313" key="2">
    <source>
        <dbReference type="EMBL" id="MBT0993155.1"/>
    </source>
</evidence>
<dbReference type="InterPro" id="IPR027417">
    <property type="entry name" value="P-loop_NTPase"/>
</dbReference>
<accession>A0ABS5TVK1</accession>
<dbReference type="InterPro" id="IPR041685">
    <property type="entry name" value="AAA_GajA/Old/RecF-like"/>
</dbReference>
<evidence type="ECO:0000313" key="3">
    <source>
        <dbReference type="Proteomes" id="UP000722125"/>
    </source>
</evidence>
<proteinExistence type="predicted"/>
<gene>
    <name evidence="2" type="ORF">KIN34_02470</name>
</gene>
<dbReference type="EMBL" id="JAHBOH010000001">
    <property type="protein sequence ID" value="MBT0993155.1"/>
    <property type="molecule type" value="Genomic_DNA"/>
</dbReference>
<feature type="domain" description="Endonuclease GajA/Old nuclease/RecF-like AAA" evidence="1">
    <location>
        <begin position="335"/>
        <end position="381"/>
    </location>
</feature>